<proteinExistence type="predicted"/>
<keyword evidence="3" id="KW-1185">Reference proteome</keyword>
<evidence type="ECO:0000256" key="1">
    <source>
        <dbReference type="SAM" id="MobiDB-lite"/>
    </source>
</evidence>
<feature type="compositionally biased region" description="Low complexity" evidence="1">
    <location>
        <begin position="39"/>
        <end position="56"/>
    </location>
</feature>
<dbReference type="AlphaFoldDB" id="A0A4Q4TSV0"/>
<dbReference type="STRING" id="155417.A0A4Q4TSV0"/>
<dbReference type="OrthoDB" id="288590at2759"/>
<dbReference type="EMBL" id="QJNU01000017">
    <property type="protein sequence ID" value="RYP10536.1"/>
    <property type="molecule type" value="Genomic_DNA"/>
</dbReference>
<reference evidence="2 3" key="1">
    <citation type="submission" date="2018-06" db="EMBL/GenBank/DDBJ databases">
        <title>Complete Genomes of Monosporascus.</title>
        <authorList>
            <person name="Robinson A.J."/>
            <person name="Natvig D.O."/>
        </authorList>
    </citation>
    <scope>NUCLEOTIDE SEQUENCE [LARGE SCALE GENOMIC DNA]</scope>
    <source>
        <strain evidence="2 3">CBS 110550</strain>
    </source>
</reference>
<feature type="region of interest" description="Disordered" evidence="1">
    <location>
        <begin position="1"/>
        <end position="77"/>
    </location>
</feature>
<name>A0A4Q4TSV0_9PEZI</name>
<sequence length="154" mass="16684">MSFLEDPCRRGYEVPGMSLREGDPLPDAKKPGRNQSYRPPASSAPTSGPTSPKSTSMAQSGRTTKGPISSARQSGRFFSKASAAPGDLVASFAKRPIVSMEMIRYPHVNTNLRDATNPLNLDDPNKDTVGQLLMKRFRNQYSATKEAIARVGLA</sequence>
<organism evidence="2 3">
    <name type="scientific">Monosporascus ibericus</name>
    <dbReference type="NCBI Taxonomy" id="155417"/>
    <lineage>
        <taxon>Eukaryota</taxon>
        <taxon>Fungi</taxon>
        <taxon>Dikarya</taxon>
        <taxon>Ascomycota</taxon>
        <taxon>Pezizomycotina</taxon>
        <taxon>Sordariomycetes</taxon>
        <taxon>Xylariomycetidae</taxon>
        <taxon>Xylariales</taxon>
        <taxon>Xylariales incertae sedis</taxon>
        <taxon>Monosporascus</taxon>
    </lineage>
</organism>
<gene>
    <name evidence="2" type="ORF">DL764_000589</name>
</gene>
<dbReference type="Proteomes" id="UP000293360">
    <property type="component" value="Unassembled WGS sequence"/>
</dbReference>
<protein>
    <submittedName>
        <fullName evidence="2">Uncharacterized protein</fullName>
    </submittedName>
</protein>
<evidence type="ECO:0000313" key="2">
    <source>
        <dbReference type="EMBL" id="RYP10536.1"/>
    </source>
</evidence>
<evidence type="ECO:0000313" key="3">
    <source>
        <dbReference type="Proteomes" id="UP000293360"/>
    </source>
</evidence>
<comment type="caution">
    <text evidence="2">The sequence shown here is derived from an EMBL/GenBank/DDBJ whole genome shotgun (WGS) entry which is preliminary data.</text>
</comment>
<feature type="compositionally biased region" description="Polar residues" evidence="1">
    <location>
        <begin position="57"/>
        <end position="73"/>
    </location>
</feature>
<feature type="compositionally biased region" description="Basic and acidic residues" evidence="1">
    <location>
        <begin position="1"/>
        <end position="12"/>
    </location>
</feature>
<feature type="compositionally biased region" description="Basic and acidic residues" evidence="1">
    <location>
        <begin position="20"/>
        <end position="30"/>
    </location>
</feature>
<accession>A0A4Q4TSV0</accession>